<sequence length="372" mass="43454">MVNKYIEYKSSGFTTDIRREYLDLHRQFRLQKRLNIRLKKAGHLRKINQLFKLDKNEFWKSIKKMQKSSSQVDIETSYLKEHMEEIFTKHNQVSVLSPREFEKAEDSVKFFKKDFENKKFEVDLSIEELSKMIKNLPNNKTVGLSFLSNEMLKYCDCNEVTLILKLIFEKMINHQINPTLFNLSIIKPLIKCEKKPNTDIDNIRPVAVSEPLANLFETVLLNRLNESFQESNKQFGFRSNYSCSHAVFCLKQALKVARNLKKRLYICAIDASKAFDKVVRAKLWLELIKKDIPPPIILAFIHYYDTSLMIVSNNGKYSKIFRTLVGVRQGGVASPKLFSIYINELIERLTECKEGLVISKIKLDTIVYADDI</sequence>
<name>A0A814IL80_9BILA</name>
<comment type="caution">
    <text evidence="2">The sequence shown here is derived from an EMBL/GenBank/DDBJ whole genome shotgun (WGS) entry which is preliminary data.</text>
</comment>
<evidence type="ECO:0000313" key="3">
    <source>
        <dbReference type="Proteomes" id="UP000663879"/>
    </source>
</evidence>
<dbReference type="InterPro" id="IPR000477">
    <property type="entry name" value="RT_dom"/>
</dbReference>
<keyword evidence="3" id="KW-1185">Reference proteome</keyword>
<feature type="domain" description="Reverse transcriptase" evidence="1">
    <location>
        <begin position="170"/>
        <end position="372"/>
    </location>
</feature>
<proteinExistence type="predicted"/>
<dbReference type="Pfam" id="PF00078">
    <property type="entry name" value="RVT_1"/>
    <property type="match status" value="1"/>
</dbReference>
<dbReference type="AlphaFoldDB" id="A0A814IL80"/>
<organism evidence="2 3">
    <name type="scientific">Brachionus calyciflorus</name>
    <dbReference type="NCBI Taxonomy" id="104777"/>
    <lineage>
        <taxon>Eukaryota</taxon>
        <taxon>Metazoa</taxon>
        <taxon>Spiralia</taxon>
        <taxon>Gnathifera</taxon>
        <taxon>Rotifera</taxon>
        <taxon>Eurotatoria</taxon>
        <taxon>Monogononta</taxon>
        <taxon>Pseudotrocha</taxon>
        <taxon>Ploima</taxon>
        <taxon>Brachionidae</taxon>
        <taxon>Brachionus</taxon>
    </lineage>
</organism>
<reference evidence="2" key="1">
    <citation type="submission" date="2021-02" db="EMBL/GenBank/DDBJ databases">
        <authorList>
            <person name="Nowell W R."/>
        </authorList>
    </citation>
    <scope>NUCLEOTIDE SEQUENCE</scope>
    <source>
        <strain evidence="2">Ploen Becks lab</strain>
    </source>
</reference>
<dbReference type="Proteomes" id="UP000663879">
    <property type="component" value="Unassembled WGS sequence"/>
</dbReference>
<protein>
    <recommendedName>
        <fullName evidence="1">Reverse transcriptase domain-containing protein</fullName>
    </recommendedName>
</protein>
<accession>A0A814IL80</accession>
<dbReference type="OrthoDB" id="9802488at2759"/>
<gene>
    <name evidence="2" type="ORF">OXX778_LOCUS17606</name>
</gene>
<feature type="non-terminal residue" evidence="2">
    <location>
        <position position="372"/>
    </location>
</feature>
<dbReference type="SUPFAM" id="SSF56672">
    <property type="entry name" value="DNA/RNA polymerases"/>
    <property type="match status" value="1"/>
</dbReference>
<dbReference type="PANTHER" id="PTHR19446">
    <property type="entry name" value="REVERSE TRANSCRIPTASES"/>
    <property type="match status" value="1"/>
</dbReference>
<evidence type="ECO:0000313" key="2">
    <source>
        <dbReference type="EMBL" id="CAF1025691.1"/>
    </source>
</evidence>
<evidence type="ECO:0000259" key="1">
    <source>
        <dbReference type="PROSITE" id="PS50878"/>
    </source>
</evidence>
<dbReference type="PROSITE" id="PS50878">
    <property type="entry name" value="RT_POL"/>
    <property type="match status" value="1"/>
</dbReference>
<dbReference type="EMBL" id="CAJNOC010004550">
    <property type="protein sequence ID" value="CAF1025691.1"/>
    <property type="molecule type" value="Genomic_DNA"/>
</dbReference>
<dbReference type="InterPro" id="IPR043502">
    <property type="entry name" value="DNA/RNA_pol_sf"/>
</dbReference>